<protein>
    <recommendedName>
        <fullName evidence="4">Integral membrane protein</fullName>
    </recommendedName>
</protein>
<organism evidence="2 3">
    <name type="scientific">Streptomyces castrisilvae</name>
    <dbReference type="NCBI Taxonomy" id="3033811"/>
    <lineage>
        <taxon>Bacteria</taxon>
        <taxon>Bacillati</taxon>
        <taxon>Actinomycetota</taxon>
        <taxon>Actinomycetes</taxon>
        <taxon>Kitasatosporales</taxon>
        <taxon>Streptomycetaceae</taxon>
        <taxon>Streptomyces</taxon>
    </lineage>
</organism>
<feature type="transmembrane region" description="Helical" evidence="1">
    <location>
        <begin position="92"/>
        <end position="125"/>
    </location>
</feature>
<feature type="transmembrane region" description="Helical" evidence="1">
    <location>
        <begin position="59"/>
        <end position="80"/>
    </location>
</feature>
<dbReference type="EMBL" id="CP120997">
    <property type="protein sequence ID" value="WLQ33969.1"/>
    <property type="molecule type" value="Genomic_DNA"/>
</dbReference>
<evidence type="ECO:0000313" key="2">
    <source>
        <dbReference type="EMBL" id="WLQ33969.1"/>
    </source>
</evidence>
<dbReference type="RefSeq" id="WP_306053804.1">
    <property type="nucleotide sequence ID" value="NZ_CP120997.1"/>
</dbReference>
<gene>
    <name evidence="2" type="ORF">P8A18_11190</name>
</gene>
<dbReference type="Proteomes" id="UP001239522">
    <property type="component" value="Chromosome"/>
</dbReference>
<accession>A0ABY9HHU9</accession>
<keyword evidence="1" id="KW-0812">Transmembrane</keyword>
<keyword evidence="1" id="KW-1133">Transmembrane helix</keyword>
<name>A0ABY9HHU9_9ACTN</name>
<evidence type="ECO:0000313" key="3">
    <source>
        <dbReference type="Proteomes" id="UP001239522"/>
    </source>
</evidence>
<evidence type="ECO:0008006" key="4">
    <source>
        <dbReference type="Google" id="ProtNLM"/>
    </source>
</evidence>
<sequence length="143" mass="15357">MPAVVSGLRVLMMVTGGVQAVIGLALVTNSVSVATSVWGEADASVCCRSSPGEEHAGTVVFVGLLIMAVAAWGIVTALKFPTRHPDLRNSAMAYGWVAILFTVLLWAFLPVPILIAVWLVLSILLTARSHQPECRTWFDGQRR</sequence>
<keyword evidence="1" id="KW-0472">Membrane</keyword>
<keyword evidence="3" id="KW-1185">Reference proteome</keyword>
<proteinExistence type="predicted"/>
<reference evidence="2 3" key="1">
    <citation type="submission" date="2023-03" db="EMBL/GenBank/DDBJ databases">
        <title>Isolation and description of six Streptomyces strains from soil environments, able to metabolize different microbial glucans.</title>
        <authorList>
            <person name="Widen T."/>
            <person name="Larsbrink J."/>
        </authorList>
    </citation>
    <scope>NUCLEOTIDE SEQUENCE [LARGE SCALE GENOMIC DNA]</scope>
    <source>
        <strain evidence="2 3">Mut1</strain>
    </source>
</reference>
<evidence type="ECO:0000256" key="1">
    <source>
        <dbReference type="SAM" id="Phobius"/>
    </source>
</evidence>